<keyword evidence="10" id="KW-1185">Reference proteome</keyword>
<dbReference type="Gene3D" id="2.40.30.170">
    <property type="match status" value="1"/>
</dbReference>
<feature type="region of interest" description="Disordered" evidence="5">
    <location>
        <begin position="632"/>
        <end position="687"/>
    </location>
</feature>
<evidence type="ECO:0000256" key="6">
    <source>
        <dbReference type="SAM" id="Phobius"/>
    </source>
</evidence>
<name>A0A2S8SUE8_9BACT</name>
<evidence type="ECO:0000256" key="4">
    <source>
        <dbReference type="SAM" id="Coils"/>
    </source>
</evidence>
<feature type="compositionally biased region" description="Low complexity" evidence="5">
    <location>
        <begin position="641"/>
        <end position="674"/>
    </location>
</feature>
<dbReference type="AlphaFoldDB" id="A0A2S8SUE8"/>
<keyword evidence="6" id="KW-1133">Transmembrane helix</keyword>
<dbReference type="Gene3D" id="1.10.287.470">
    <property type="entry name" value="Helix hairpin bin"/>
    <property type="match status" value="3"/>
</dbReference>
<comment type="subcellular location">
    <subcellularLocation>
        <location evidence="1">Cell envelope</location>
    </subcellularLocation>
</comment>
<evidence type="ECO:0000256" key="3">
    <source>
        <dbReference type="ARBA" id="ARBA00023054"/>
    </source>
</evidence>
<feature type="compositionally biased region" description="Gly residues" evidence="5">
    <location>
        <begin position="675"/>
        <end position="687"/>
    </location>
</feature>
<proteinExistence type="inferred from homology"/>
<dbReference type="GO" id="GO:0016020">
    <property type="term" value="C:membrane"/>
    <property type="evidence" value="ECO:0007669"/>
    <property type="project" value="InterPro"/>
</dbReference>
<protein>
    <submittedName>
        <fullName evidence="9">RND family efflux transporter, MFP subunit</fullName>
    </submittedName>
</protein>
<dbReference type="InterPro" id="IPR058792">
    <property type="entry name" value="Beta-barrel_RND_2"/>
</dbReference>
<sequence>MNVQTTQKPPSRPDEIVSPGVAPKRKGSPAIPAIIGIAALLGIGLFLRGRGASKPAEAPRGPQIKTVKVIPVTIGTLVQRIAVTGSLKANQNIDLNPKISGRVAQVTVSEGQRVRRGQLLATLDDADLREAVNSARAGLATQQVRLRQVEVGLPARVAQVGSNIETARAALATAKARYQQALLNEPTQISNAQSQVGTARAGVAAANSRLKQARDTARQTGQIVNAGIASARSTLAGSLAQLEQVRNGSRAQQVAQAQASVNVAIAQRDDAQTNLNRQTILFKGGATAKATVDSAQTQLEVAQAQLQAAQQNLSLVREGSRTEEVRAAEAAVSGQEAGLRQAQAQRGNILTAQQQVTQALTGVQTAQEALRTSQSNLSTIPITRQETRTAQEAVNQADTALRQAISNRSQIPVAQQDVPAARAAVQTAQVQLNQAQNQLSYARIFSPINGVVNTKSTDVGESASPGTPLFNLVSLDDVYFEAQVPESQLASIKVGQPAQVTVSAVSNKPATGYVSDIIRVADARLRQFRIRISLPNSGNFTPGAFARGQLQTQVISNTLLVPDEVIRTEANKSYVLVAVPGDENAVVKRREITIGTSANGSTQILGGLGDGDRVIRGNTVFEDGDKIKIAKSDDAGAARNGAGSSESSAQSGAPGKASGSESGASGTSSGASGASNGGSTGGGSGGA</sequence>
<dbReference type="NCBIfam" id="TIGR01730">
    <property type="entry name" value="RND_mfp"/>
    <property type="match status" value="1"/>
</dbReference>
<evidence type="ECO:0000259" key="8">
    <source>
        <dbReference type="Pfam" id="PF25954"/>
    </source>
</evidence>
<keyword evidence="6" id="KW-0472">Membrane</keyword>
<feature type="domain" description="CusB-like beta-barrel" evidence="8">
    <location>
        <begin position="478"/>
        <end position="553"/>
    </location>
</feature>
<evidence type="ECO:0000259" key="7">
    <source>
        <dbReference type="Pfam" id="PF25881"/>
    </source>
</evidence>
<organism evidence="9 10">
    <name type="scientific">Abditibacterium utsteinense</name>
    <dbReference type="NCBI Taxonomy" id="1960156"/>
    <lineage>
        <taxon>Bacteria</taxon>
        <taxon>Pseudomonadati</taxon>
        <taxon>Abditibacteriota</taxon>
        <taxon>Abditibacteriia</taxon>
        <taxon>Abditibacteriales</taxon>
        <taxon>Abditibacteriaceae</taxon>
        <taxon>Abditibacterium</taxon>
    </lineage>
</organism>
<feature type="transmembrane region" description="Helical" evidence="6">
    <location>
        <begin position="30"/>
        <end position="47"/>
    </location>
</feature>
<dbReference type="GO" id="GO:0030313">
    <property type="term" value="C:cell envelope"/>
    <property type="evidence" value="ECO:0007669"/>
    <property type="project" value="UniProtKB-SubCell"/>
</dbReference>
<dbReference type="PANTHER" id="PTHR32347:SF23">
    <property type="entry name" value="BLL5650 PROTEIN"/>
    <property type="match status" value="1"/>
</dbReference>
<dbReference type="PANTHER" id="PTHR32347">
    <property type="entry name" value="EFFLUX SYSTEM COMPONENT YKNX-RELATED"/>
    <property type="match status" value="1"/>
</dbReference>
<evidence type="ECO:0000256" key="2">
    <source>
        <dbReference type="ARBA" id="ARBA00009477"/>
    </source>
</evidence>
<gene>
    <name evidence="9" type="ORF">B1R32_105101</name>
</gene>
<dbReference type="Gene3D" id="2.40.420.20">
    <property type="match status" value="1"/>
</dbReference>
<dbReference type="Pfam" id="PF25954">
    <property type="entry name" value="Beta-barrel_RND_2"/>
    <property type="match status" value="1"/>
</dbReference>
<dbReference type="SUPFAM" id="SSF111369">
    <property type="entry name" value="HlyD-like secretion proteins"/>
    <property type="match status" value="2"/>
</dbReference>
<reference evidence="9 10" key="1">
    <citation type="journal article" date="2018" name="Syst. Appl. Microbiol.">
        <title>Abditibacterium utsteinense sp. nov., the first cultivated member of candidate phylum FBP, isolated from ice-free Antarctic soil samples.</title>
        <authorList>
            <person name="Tahon G."/>
            <person name="Tytgat B."/>
            <person name="Lebbe L."/>
            <person name="Carlier A."/>
            <person name="Willems A."/>
        </authorList>
    </citation>
    <scope>NUCLEOTIDE SEQUENCE [LARGE SCALE GENOMIC DNA]</scope>
    <source>
        <strain evidence="9 10">LMG 29911</strain>
    </source>
</reference>
<accession>A0A2S8SUE8</accession>
<evidence type="ECO:0000313" key="10">
    <source>
        <dbReference type="Proteomes" id="UP000237684"/>
    </source>
</evidence>
<feature type="domain" description="YbhG-like alpha-helical hairpin" evidence="7">
    <location>
        <begin position="230"/>
        <end position="345"/>
    </location>
</feature>
<comment type="caution">
    <text evidence="9">The sequence shown here is derived from an EMBL/GenBank/DDBJ whole genome shotgun (WGS) entry which is preliminary data.</text>
</comment>
<comment type="similarity">
    <text evidence="2">Belongs to the membrane fusion protein (MFP) (TC 8.A.1) family.</text>
</comment>
<evidence type="ECO:0000256" key="1">
    <source>
        <dbReference type="ARBA" id="ARBA00004196"/>
    </source>
</evidence>
<keyword evidence="3 4" id="KW-0175">Coiled coil</keyword>
<feature type="coiled-coil region" evidence="4">
    <location>
        <begin position="292"/>
        <end position="319"/>
    </location>
</feature>
<dbReference type="InterPro" id="IPR050465">
    <property type="entry name" value="UPF0194_transport"/>
</dbReference>
<dbReference type="Gene3D" id="2.40.50.100">
    <property type="match status" value="2"/>
</dbReference>
<dbReference type="Pfam" id="PF25881">
    <property type="entry name" value="HH_YBHG"/>
    <property type="match status" value="1"/>
</dbReference>
<dbReference type="InParanoid" id="A0A2S8SUE8"/>
<dbReference type="Proteomes" id="UP000237684">
    <property type="component" value="Unassembled WGS sequence"/>
</dbReference>
<dbReference type="GO" id="GO:0022857">
    <property type="term" value="F:transmembrane transporter activity"/>
    <property type="evidence" value="ECO:0007669"/>
    <property type="project" value="InterPro"/>
</dbReference>
<keyword evidence="6" id="KW-0812">Transmembrane</keyword>
<feature type="region of interest" description="Disordered" evidence="5">
    <location>
        <begin position="1"/>
        <end position="26"/>
    </location>
</feature>
<dbReference type="InterPro" id="IPR006143">
    <property type="entry name" value="RND_pump_MFP"/>
</dbReference>
<dbReference type="EMBL" id="NIGF01000005">
    <property type="protein sequence ID" value="PQV64420.1"/>
    <property type="molecule type" value="Genomic_DNA"/>
</dbReference>
<evidence type="ECO:0000313" key="9">
    <source>
        <dbReference type="EMBL" id="PQV64420.1"/>
    </source>
</evidence>
<evidence type="ECO:0000256" key="5">
    <source>
        <dbReference type="SAM" id="MobiDB-lite"/>
    </source>
</evidence>
<dbReference type="InterPro" id="IPR059052">
    <property type="entry name" value="HH_YbhG-like"/>
</dbReference>